<evidence type="ECO:0000256" key="1">
    <source>
        <dbReference type="SAM" id="MobiDB-lite"/>
    </source>
</evidence>
<dbReference type="OrthoDB" id="1243428at2759"/>
<gene>
    <name evidence="2" type="primary">LOC107790258</name>
</gene>
<dbReference type="RefSeq" id="XP_016467649.1">
    <property type="nucleotide sequence ID" value="XM_016612163.1"/>
</dbReference>
<organism evidence="2">
    <name type="scientific">Nicotiana tabacum</name>
    <name type="common">Common tobacco</name>
    <dbReference type="NCBI Taxonomy" id="4097"/>
    <lineage>
        <taxon>Eukaryota</taxon>
        <taxon>Viridiplantae</taxon>
        <taxon>Streptophyta</taxon>
        <taxon>Embryophyta</taxon>
        <taxon>Tracheophyta</taxon>
        <taxon>Spermatophyta</taxon>
        <taxon>Magnoliopsida</taxon>
        <taxon>eudicotyledons</taxon>
        <taxon>Gunneridae</taxon>
        <taxon>Pentapetalae</taxon>
        <taxon>asterids</taxon>
        <taxon>lamiids</taxon>
        <taxon>Solanales</taxon>
        <taxon>Solanaceae</taxon>
        <taxon>Nicotianoideae</taxon>
        <taxon>Nicotianeae</taxon>
        <taxon>Nicotiana</taxon>
    </lineage>
</organism>
<dbReference type="AlphaFoldDB" id="A0A1S3ZTI9"/>
<protein>
    <submittedName>
        <fullName evidence="2">Uncharacterized protein isoform X1</fullName>
    </submittedName>
</protein>
<feature type="region of interest" description="Disordered" evidence="1">
    <location>
        <begin position="41"/>
        <end position="109"/>
    </location>
</feature>
<dbReference type="PaxDb" id="4097-A0A1S3ZTI9"/>
<dbReference type="KEGG" id="nta:107790258"/>
<evidence type="ECO:0000313" key="2">
    <source>
        <dbReference type="RefSeq" id="XP_016467649.1"/>
    </source>
</evidence>
<sequence length="195" mass="21606">MRINLAIVGIGEPLEERKHSSGEGEGLPAFGLKNYNNKREMVLQGDGAQSKAKWDRGSGVGASSDPAASVVPDSRKMVSPPLSPSFSVDSTSRDTRNRGSHTPSDCASAGVDPFRAGVTRLADVRSAFEEAQRLHFMAFDKLKSGLLRCEARLWKALDEERSLRLLCDEKEVELVHLRYLLSRSLNYKNYLKEQL</sequence>
<proteinExistence type="predicted"/>
<name>A0A1S3ZTI9_TOBAC</name>
<accession>A0A1S3ZTI9</accession>
<reference evidence="2" key="1">
    <citation type="submission" date="2025-08" db="UniProtKB">
        <authorList>
            <consortium name="RefSeq"/>
        </authorList>
    </citation>
    <scope>IDENTIFICATION</scope>
</reference>